<keyword evidence="6 9" id="KW-1133">Transmembrane helix</keyword>
<comment type="caution">
    <text evidence="11">The sequence shown here is derived from an EMBL/GenBank/DDBJ whole genome shotgun (WGS) entry which is preliminary data.</text>
</comment>
<keyword evidence="3" id="KW-1003">Cell membrane</keyword>
<feature type="transmembrane region" description="Helical" evidence="9">
    <location>
        <begin position="101"/>
        <end position="119"/>
    </location>
</feature>
<keyword evidence="4 9" id="KW-0812">Transmembrane</keyword>
<dbReference type="PANTHER" id="PTHR43528">
    <property type="entry name" value="ALPHA-KETOGLUTARATE PERMEASE"/>
    <property type="match status" value="1"/>
</dbReference>
<dbReference type="InterPro" id="IPR005828">
    <property type="entry name" value="MFS_sugar_transport-like"/>
</dbReference>
<feature type="transmembrane region" description="Helical" evidence="9">
    <location>
        <begin position="386"/>
        <end position="406"/>
    </location>
</feature>
<dbReference type="Pfam" id="PF00083">
    <property type="entry name" value="Sugar_tr"/>
    <property type="match status" value="2"/>
</dbReference>
<feature type="domain" description="Major facilitator superfamily (MFS) profile" evidence="10">
    <location>
        <begin position="29"/>
        <end position="434"/>
    </location>
</feature>
<feature type="transmembrane region" description="Helical" evidence="9">
    <location>
        <begin position="256"/>
        <end position="274"/>
    </location>
</feature>
<dbReference type="Gene3D" id="1.20.1250.20">
    <property type="entry name" value="MFS general substrate transporter like domains"/>
    <property type="match status" value="2"/>
</dbReference>
<comment type="subcellular location">
    <subcellularLocation>
        <location evidence="1">Cell membrane</location>
        <topology evidence="1">Multi-pass membrane protein</topology>
    </subcellularLocation>
</comment>
<feature type="transmembrane region" description="Helical" evidence="9">
    <location>
        <begin position="72"/>
        <end position="92"/>
    </location>
</feature>
<dbReference type="InterPro" id="IPR020846">
    <property type="entry name" value="MFS_dom"/>
</dbReference>
<dbReference type="PROSITE" id="PS50850">
    <property type="entry name" value="MFS"/>
    <property type="match status" value="1"/>
</dbReference>
<feature type="region of interest" description="Disordered" evidence="8">
    <location>
        <begin position="1"/>
        <end position="24"/>
    </location>
</feature>
<organism evidence="11 12">
    <name type="scientific">Brachybacterium equifaecis</name>
    <dbReference type="NCBI Taxonomy" id="2910770"/>
    <lineage>
        <taxon>Bacteria</taxon>
        <taxon>Bacillati</taxon>
        <taxon>Actinomycetota</taxon>
        <taxon>Actinomycetes</taxon>
        <taxon>Micrococcales</taxon>
        <taxon>Dermabacteraceae</taxon>
        <taxon>Brachybacterium</taxon>
    </lineage>
</organism>
<dbReference type="InterPro" id="IPR036259">
    <property type="entry name" value="MFS_trans_sf"/>
</dbReference>
<evidence type="ECO:0000256" key="4">
    <source>
        <dbReference type="ARBA" id="ARBA00022692"/>
    </source>
</evidence>
<feature type="transmembrane region" description="Helical" evidence="9">
    <location>
        <begin position="125"/>
        <end position="145"/>
    </location>
</feature>
<feature type="transmembrane region" description="Helical" evidence="9">
    <location>
        <begin position="201"/>
        <end position="220"/>
    </location>
</feature>
<dbReference type="Proteomes" id="UP001203761">
    <property type="component" value="Unassembled WGS sequence"/>
</dbReference>
<dbReference type="RefSeq" id="WP_249736025.1">
    <property type="nucleotide sequence ID" value="NZ_JAKNCJ010000001.1"/>
</dbReference>
<feature type="transmembrane region" description="Helical" evidence="9">
    <location>
        <begin position="346"/>
        <end position="365"/>
    </location>
</feature>
<evidence type="ECO:0000259" key="10">
    <source>
        <dbReference type="PROSITE" id="PS50850"/>
    </source>
</evidence>
<keyword evidence="2" id="KW-0813">Transport</keyword>
<keyword evidence="12" id="KW-1185">Reference proteome</keyword>
<evidence type="ECO:0000256" key="8">
    <source>
        <dbReference type="SAM" id="MobiDB-lite"/>
    </source>
</evidence>
<accession>A0ABT0QXF2</accession>
<evidence type="ECO:0000256" key="6">
    <source>
        <dbReference type="ARBA" id="ARBA00022989"/>
    </source>
</evidence>
<evidence type="ECO:0000313" key="11">
    <source>
        <dbReference type="EMBL" id="MCL6421863.1"/>
    </source>
</evidence>
<dbReference type="PROSITE" id="PS00217">
    <property type="entry name" value="SUGAR_TRANSPORT_2"/>
    <property type="match status" value="1"/>
</dbReference>
<evidence type="ECO:0000313" key="12">
    <source>
        <dbReference type="Proteomes" id="UP001203761"/>
    </source>
</evidence>
<evidence type="ECO:0000256" key="9">
    <source>
        <dbReference type="SAM" id="Phobius"/>
    </source>
</evidence>
<proteinExistence type="predicted"/>
<dbReference type="PANTHER" id="PTHR43528:SF1">
    <property type="entry name" value="ALPHA-KETOGLUTARATE PERMEASE"/>
    <property type="match status" value="1"/>
</dbReference>
<evidence type="ECO:0000256" key="3">
    <source>
        <dbReference type="ARBA" id="ARBA00022475"/>
    </source>
</evidence>
<feature type="transmembrane region" description="Helical" evidence="9">
    <location>
        <begin position="412"/>
        <end position="430"/>
    </location>
</feature>
<feature type="transmembrane region" description="Helical" evidence="9">
    <location>
        <begin position="323"/>
        <end position="340"/>
    </location>
</feature>
<protein>
    <submittedName>
        <fullName evidence="11">MFS transporter</fullName>
    </submittedName>
</protein>
<feature type="transmembrane region" description="Helical" evidence="9">
    <location>
        <begin position="294"/>
        <end position="311"/>
    </location>
</feature>
<keyword evidence="7 9" id="KW-0472">Membrane</keyword>
<evidence type="ECO:0000256" key="1">
    <source>
        <dbReference type="ARBA" id="ARBA00004651"/>
    </source>
</evidence>
<evidence type="ECO:0000256" key="2">
    <source>
        <dbReference type="ARBA" id="ARBA00022448"/>
    </source>
</evidence>
<dbReference type="InterPro" id="IPR005829">
    <property type="entry name" value="Sugar_transporter_CS"/>
</dbReference>
<reference evidence="11" key="1">
    <citation type="submission" date="2022-02" db="EMBL/GenBank/DDBJ databases">
        <authorList>
            <person name="Lee M."/>
            <person name="Kim S.-J."/>
            <person name="Jung M.-Y."/>
        </authorList>
    </citation>
    <scope>NUCLEOTIDE SEQUENCE</scope>
    <source>
        <strain evidence="11">JHP9</strain>
    </source>
</reference>
<sequence>MSTSLTPDPALPSASAPSPAPARQSRAKTILGTGIGNGLEWFDWNIYASFAVYFSALAFNPEDHTSDFLKTMAIFAVGFVARPFGGVVFGWIGDRVGRKHALSLAVICASVGSLLIAVLPTYEQVGVLSSVILLVARLIQGLAHGGEVGSAQTYIAEHAPRERRGLWASSIYVFGTSGLMMGLLLGLVLQSVLTAEQMATWGWRIPFAIGAVLGLAALWIRRSMDESEVFHEEKARQEEQGEKVRVFTQLARNWKTSLQVIFMTAGLTIAYYIWSVSMASLAKQELGYTAQESFGASLIGNVVFIMALPLWGALSDRIGRKTCAIAGLAGTAILYIPLVLLVQGEFWQLVLAICVQLVLLAGFLGHAPAMYSEMFSTANRASGFGIPYAIAIAAFGGTAPLINTAIGNQLTFGIYAVIMLVVSIITLATLPETKGISLRDEPAEAPRTV</sequence>
<feature type="transmembrane region" description="Helical" evidence="9">
    <location>
        <begin position="166"/>
        <end position="189"/>
    </location>
</feature>
<name>A0ABT0QXF2_9MICO</name>
<dbReference type="InterPro" id="IPR051084">
    <property type="entry name" value="H+-coupled_symporters"/>
</dbReference>
<gene>
    <name evidence="11" type="ORF">Bequi_00435</name>
</gene>
<evidence type="ECO:0000256" key="5">
    <source>
        <dbReference type="ARBA" id="ARBA00022847"/>
    </source>
</evidence>
<evidence type="ECO:0000256" key="7">
    <source>
        <dbReference type="ARBA" id="ARBA00023136"/>
    </source>
</evidence>
<dbReference type="EMBL" id="JAKNCJ010000001">
    <property type="protein sequence ID" value="MCL6421863.1"/>
    <property type="molecule type" value="Genomic_DNA"/>
</dbReference>
<keyword evidence="5" id="KW-0769">Symport</keyword>
<dbReference type="SUPFAM" id="SSF103473">
    <property type="entry name" value="MFS general substrate transporter"/>
    <property type="match status" value="1"/>
</dbReference>